<dbReference type="GO" id="GO:0051015">
    <property type="term" value="F:actin filament binding"/>
    <property type="evidence" value="ECO:0007669"/>
    <property type="project" value="TreeGrafter"/>
</dbReference>
<dbReference type="GO" id="GO:0007015">
    <property type="term" value="P:actin filament organization"/>
    <property type="evidence" value="ECO:0007669"/>
    <property type="project" value="InterPro"/>
</dbReference>
<dbReference type="Proteomes" id="UP001347796">
    <property type="component" value="Unassembled WGS sequence"/>
</dbReference>
<dbReference type="GO" id="GO:0030027">
    <property type="term" value="C:lamellipodium"/>
    <property type="evidence" value="ECO:0007669"/>
    <property type="project" value="TreeGrafter"/>
</dbReference>
<dbReference type="GO" id="GO:0015629">
    <property type="term" value="C:actin cytoskeleton"/>
    <property type="evidence" value="ECO:0007669"/>
    <property type="project" value="InterPro"/>
</dbReference>
<protein>
    <recommendedName>
        <fullName evidence="3">Kaptin</fullName>
    </recommendedName>
</protein>
<evidence type="ECO:0000313" key="2">
    <source>
        <dbReference type="Proteomes" id="UP001347796"/>
    </source>
</evidence>
<dbReference type="PANTHER" id="PTHR15435:SF2">
    <property type="entry name" value="KICSTOR COMPLEX PROTEIN KAPTIN"/>
    <property type="match status" value="1"/>
</dbReference>
<gene>
    <name evidence="1" type="ORF">SNE40_010114</name>
</gene>
<dbReference type="InterPro" id="IPR029982">
    <property type="entry name" value="Kptn"/>
</dbReference>
<dbReference type="AlphaFoldDB" id="A0AAN8PU38"/>
<organism evidence="1 2">
    <name type="scientific">Patella caerulea</name>
    <name type="common">Rayed Mediterranean limpet</name>
    <dbReference type="NCBI Taxonomy" id="87958"/>
    <lineage>
        <taxon>Eukaryota</taxon>
        <taxon>Metazoa</taxon>
        <taxon>Spiralia</taxon>
        <taxon>Lophotrochozoa</taxon>
        <taxon>Mollusca</taxon>
        <taxon>Gastropoda</taxon>
        <taxon>Patellogastropoda</taxon>
        <taxon>Patelloidea</taxon>
        <taxon>Patellidae</taxon>
        <taxon>Patella</taxon>
    </lineage>
</organism>
<evidence type="ECO:0000313" key="1">
    <source>
        <dbReference type="EMBL" id="KAK6182414.1"/>
    </source>
</evidence>
<dbReference type="GO" id="GO:1904262">
    <property type="term" value="P:negative regulation of TORC1 signaling"/>
    <property type="evidence" value="ECO:0007669"/>
    <property type="project" value="TreeGrafter"/>
</dbReference>
<accession>A0AAN8PU38</accession>
<name>A0AAN8PU38_PATCE</name>
<evidence type="ECO:0008006" key="3">
    <source>
        <dbReference type="Google" id="ProtNLM"/>
    </source>
</evidence>
<proteinExistence type="predicted"/>
<reference evidence="1 2" key="1">
    <citation type="submission" date="2024-01" db="EMBL/GenBank/DDBJ databases">
        <title>The genome of the rayed Mediterranean limpet Patella caerulea (Linnaeus, 1758).</title>
        <authorList>
            <person name="Anh-Thu Weber A."/>
            <person name="Halstead-Nussloch G."/>
        </authorList>
    </citation>
    <scope>NUCLEOTIDE SEQUENCE [LARGE SCALE GENOMIC DNA]</scope>
    <source>
        <strain evidence="1">AATW-2023a</strain>
        <tissue evidence="1">Whole specimen</tissue>
    </source>
</reference>
<keyword evidence="2" id="KW-1185">Reference proteome</keyword>
<dbReference type="EMBL" id="JAZGQO010000007">
    <property type="protein sequence ID" value="KAK6182414.1"/>
    <property type="molecule type" value="Genomic_DNA"/>
</dbReference>
<dbReference type="GO" id="GO:0034198">
    <property type="term" value="P:cellular response to amino acid starvation"/>
    <property type="evidence" value="ECO:0007669"/>
    <property type="project" value="TreeGrafter"/>
</dbReference>
<sequence>MSSDRSWRWTDAHYCGLTSQTNIYGMTRITNVNGTNRLLVASLKGDVVSVEYKKIQNKLKPCSRAVQFTYIPADAEIVSIDIMNKCDPGSGLVVGITFIRLQGDDNKPTGQFLNLYFSFEENSEEVKQDIMAKTIELSFVPYQLTHTLLVHNNDNKESIFLLCGSDNKIHMYKDEADNNFLEENPIEYFPEFKDCDSSTLRLVIKYTDNYTKRLTAMGFQSGTVKFSLVDVQNNVILKSWCSAHGNPITSIVIFNPQNQVPCPSFIESSQENGGIDEERTLIYHLLVTSALMPAVVYRNVLVEGLEDCLTLPNSEKYDSPLCSCVVDIDFDGQNEILIGTYGQELLAYKYTQNDAGSTLKQTEDFIPDIKKRLKFKTLMEESETLNLKKLKSSLESVASSASQSHSNESSPDRNCKKEGFELLWTRSFAYPVVGVDSIDIMGDGMEDLAVVTLKGLHILQPNLSEVAKVCLERLRILADTGSEVGDAYLELQNESLEGEMGNISN</sequence>
<comment type="caution">
    <text evidence="1">The sequence shown here is derived from an EMBL/GenBank/DDBJ whole genome shotgun (WGS) entry which is preliminary data.</text>
</comment>
<dbReference type="PANTHER" id="PTHR15435">
    <property type="entry name" value="KICSTOR COMPLEX PROTEIN KAPTIN"/>
    <property type="match status" value="1"/>
</dbReference>